<name>A0A139X3I6_9CYAN</name>
<gene>
    <name evidence="2" type="ORF">WA1_31495</name>
</gene>
<protein>
    <recommendedName>
        <fullName evidence="4">DUF1400 domain-containing protein</fullName>
    </recommendedName>
</protein>
<evidence type="ECO:0008006" key="4">
    <source>
        <dbReference type="Google" id="ProtNLM"/>
    </source>
</evidence>
<organism evidence="2 3">
    <name type="scientific">Scytonema hofmannii PCC 7110</name>
    <dbReference type="NCBI Taxonomy" id="128403"/>
    <lineage>
        <taxon>Bacteria</taxon>
        <taxon>Bacillati</taxon>
        <taxon>Cyanobacteriota</taxon>
        <taxon>Cyanophyceae</taxon>
        <taxon>Nostocales</taxon>
        <taxon>Scytonemataceae</taxon>
        <taxon>Scytonema</taxon>
    </lineage>
</organism>
<dbReference type="Proteomes" id="UP000076925">
    <property type="component" value="Unassembled WGS sequence"/>
</dbReference>
<evidence type="ECO:0000313" key="2">
    <source>
        <dbReference type="EMBL" id="KYC39267.1"/>
    </source>
</evidence>
<feature type="chain" id="PRO_5007300534" description="DUF1400 domain-containing protein" evidence="1">
    <location>
        <begin position="24"/>
        <end position="118"/>
    </location>
</feature>
<dbReference type="AlphaFoldDB" id="A0A139X3I6"/>
<dbReference type="EMBL" id="ANNX02000035">
    <property type="protein sequence ID" value="KYC39267.1"/>
    <property type="molecule type" value="Genomic_DNA"/>
</dbReference>
<reference evidence="2 3" key="1">
    <citation type="journal article" date="2013" name="Genome Biol. Evol.">
        <title>Genomes of Stigonematalean cyanobacteria (subsection V) and the evolution of oxygenic photosynthesis from prokaryotes to plastids.</title>
        <authorList>
            <person name="Dagan T."/>
            <person name="Roettger M."/>
            <person name="Stucken K."/>
            <person name="Landan G."/>
            <person name="Koch R."/>
            <person name="Major P."/>
            <person name="Gould S.B."/>
            <person name="Goremykin V.V."/>
            <person name="Rippka R."/>
            <person name="Tandeau de Marsac N."/>
            <person name="Gugger M."/>
            <person name="Lockhart P.J."/>
            <person name="Allen J.F."/>
            <person name="Brune I."/>
            <person name="Maus I."/>
            <person name="Puhler A."/>
            <person name="Martin W.F."/>
        </authorList>
    </citation>
    <scope>NUCLEOTIDE SEQUENCE [LARGE SCALE GENOMIC DNA]</scope>
    <source>
        <strain evidence="2 3">PCC 7110</strain>
    </source>
</reference>
<evidence type="ECO:0000256" key="1">
    <source>
        <dbReference type="SAM" id="SignalP"/>
    </source>
</evidence>
<proteinExistence type="predicted"/>
<comment type="caution">
    <text evidence="2">The sequence shown here is derived from an EMBL/GenBank/DDBJ whole genome shotgun (WGS) entry which is preliminary data.</text>
</comment>
<accession>A0A139X3I6</accession>
<evidence type="ECO:0000313" key="3">
    <source>
        <dbReference type="Proteomes" id="UP000076925"/>
    </source>
</evidence>
<sequence>MKRLFVGSLSFVLFCTAASSAHAQTPAATAPSQQTMVSATSIRSFTPFQLVHFAYRGSLGQQGIPGYSLLLSELKLGKASAESLVKAGITAGRVSPDALSDRRYLNGVANQLKLLDTL</sequence>
<dbReference type="STRING" id="128403.WA1_31495"/>
<keyword evidence="3" id="KW-1185">Reference proteome</keyword>
<feature type="signal peptide" evidence="1">
    <location>
        <begin position="1"/>
        <end position="23"/>
    </location>
</feature>
<keyword evidence="1" id="KW-0732">Signal</keyword>